<organism evidence="1 2">
    <name type="scientific">Opisthorchis viverrini</name>
    <name type="common">Southeast Asian liver fluke</name>
    <dbReference type="NCBI Taxonomy" id="6198"/>
    <lineage>
        <taxon>Eukaryota</taxon>
        <taxon>Metazoa</taxon>
        <taxon>Spiralia</taxon>
        <taxon>Lophotrochozoa</taxon>
        <taxon>Platyhelminthes</taxon>
        <taxon>Trematoda</taxon>
        <taxon>Digenea</taxon>
        <taxon>Opisthorchiida</taxon>
        <taxon>Opisthorchiata</taxon>
        <taxon>Opisthorchiidae</taxon>
        <taxon>Opisthorchis</taxon>
    </lineage>
</organism>
<feature type="non-terminal residue" evidence="1">
    <location>
        <position position="1"/>
    </location>
</feature>
<gene>
    <name evidence="1" type="ORF">X801_00287</name>
</gene>
<feature type="non-terminal residue" evidence="1">
    <location>
        <position position="59"/>
    </location>
</feature>
<evidence type="ECO:0000313" key="2">
    <source>
        <dbReference type="Proteomes" id="UP000243686"/>
    </source>
</evidence>
<name>A0A1S8XAR4_OPIVI</name>
<reference evidence="1 2" key="1">
    <citation type="submission" date="2015-03" db="EMBL/GenBank/DDBJ databases">
        <title>Draft genome of the nematode, Opisthorchis viverrini.</title>
        <authorList>
            <person name="Mitreva M."/>
        </authorList>
    </citation>
    <scope>NUCLEOTIDE SEQUENCE [LARGE SCALE GENOMIC DNA]</scope>
    <source>
        <strain evidence="1">Khon Kaen</strain>
    </source>
</reference>
<evidence type="ECO:0000313" key="1">
    <source>
        <dbReference type="EMBL" id="OON23799.1"/>
    </source>
</evidence>
<keyword evidence="2" id="KW-1185">Reference proteome</keyword>
<protein>
    <submittedName>
        <fullName evidence="1">Uncharacterized protein</fullName>
    </submittedName>
</protein>
<dbReference type="Proteomes" id="UP000243686">
    <property type="component" value="Unassembled WGS sequence"/>
</dbReference>
<accession>A0A1S8XAR4</accession>
<dbReference type="AlphaFoldDB" id="A0A1S8XAR4"/>
<sequence length="59" mass="6611">YYLLPCLAVAGYNLWPEGVRTVTGEVLNAKSSVDESDHTDRRSFDIYDFVEPGENQSGE</sequence>
<dbReference type="EMBL" id="KV891487">
    <property type="protein sequence ID" value="OON23799.1"/>
    <property type="molecule type" value="Genomic_DNA"/>
</dbReference>
<proteinExistence type="predicted"/>